<evidence type="ECO:0000256" key="1">
    <source>
        <dbReference type="SAM" id="MobiDB-lite"/>
    </source>
</evidence>
<organism evidence="2 3">
    <name type="scientific">Trichogramma brassicae</name>
    <dbReference type="NCBI Taxonomy" id="86971"/>
    <lineage>
        <taxon>Eukaryota</taxon>
        <taxon>Metazoa</taxon>
        <taxon>Ecdysozoa</taxon>
        <taxon>Arthropoda</taxon>
        <taxon>Hexapoda</taxon>
        <taxon>Insecta</taxon>
        <taxon>Pterygota</taxon>
        <taxon>Neoptera</taxon>
        <taxon>Endopterygota</taxon>
        <taxon>Hymenoptera</taxon>
        <taxon>Apocrita</taxon>
        <taxon>Proctotrupomorpha</taxon>
        <taxon>Chalcidoidea</taxon>
        <taxon>Trichogrammatidae</taxon>
        <taxon>Trichogramma</taxon>
    </lineage>
</organism>
<feature type="region of interest" description="Disordered" evidence="1">
    <location>
        <begin position="21"/>
        <end position="58"/>
    </location>
</feature>
<feature type="region of interest" description="Disordered" evidence="1">
    <location>
        <begin position="506"/>
        <end position="564"/>
    </location>
</feature>
<dbReference type="PANTHER" id="PTHR33568:SF3">
    <property type="entry name" value="DNA-DIRECTED DNA POLYMERASE"/>
    <property type="match status" value="1"/>
</dbReference>
<proteinExistence type="predicted"/>
<feature type="compositionally biased region" description="Basic residues" evidence="1">
    <location>
        <begin position="554"/>
        <end position="564"/>
    </location>
</feature>
<feature type="compositionally biased region" description="Polar residues" evidence="1">
    <location>
        <begin position="506"/>
        <end position="518"/>
    </location>
</feature>
<dbReference type="AlphaFoldDB" id="A0A6H5J4E0"/>
<dbReference type="GO" id="GO:0071897">
    <property type="term" value="P:DNA biosynthetic process"/>
    <property type="evidence" value="ECO:0007669"/>
    <property type="project" value="UniProtKB-ARBA"/>
</dbReference>
<name>A0A6H5J4E0_9HYME</name>
<dbReference type="EMBL" id="CADCXV010001263">
    <property type="protein sequence ID" value="CAB0043049.1"/>
    <property type="molecule type" value="Genomic_DNA"/>
</dbReference>
<dbReference type="Proteomes" id="UP000479190">
    <property type="component" value="Unassembled WGS sequence"/>
</dbReference>
<evidence type="ECO:0000313" key="3">
    <source>
        <dbReference type="Proteomes" id="UP000479190"/>
    </source>
</evidence>
<sequence length="564" mass="62689">MSFIPPSWWLPQSTNATVVELDTTDNEEEEEEEEEASAARRPALVQDTHRPARRGLFDDEPMLSDDNCRGAESASSRFVVVREAARYYKRFRLRGTQLTIRFVQPPAGRNWLLHMEESFEELHAHLSSLGAPNDYIGVTISSDSLTNGNLWLSFRPIRDFTVQDLWTVFFNAAQSNENFSTENTLAVVPNNSGSVVLAAFTTAQARLILYESLARMNTRVLYYDTDSIIYVSREGEPDLPTGSMLGQLTDELAGYGAGTYISSFVSGCPKFYAFKYVKPNDEDGPGLPFGAARQRLASWEARNALPEKKTIFFSNGIASATAAAAAAAAIAATASAAVGVAAVANMSMPWIHPWTSMLSGPTGCGKTFFVKKFLNDLDRMSDTRFELYYLEWQPAIASCSTISGSGNSSARSWNFARVCHKARTRPICSQYYLCDERKSPVWPQKCHRVDGPVPSQSRGACGALEEGQSSPRKDDLRVRAERFGGQRQPDEKPQDTFEKTRQSFAKNFATRSSTGAQKTDNRSTRWFLAGAARPPAGKRTGRHTEQPTFESMKQKKKKKVNEKK</sequence>
<evidence type="ECO:0000313" key="2">
    <source>
        <dbReference type="EMBL" id="CAB0043049.1"/>
    </source>
</evidence>
<dbReference type="InterPro" id="IPR023211">
    <property type="entry name" value="DNA_pol_palm_dom_sf"/>
</dbReference>
<gene>
    <name evidence="2" type="ORF">TBRA_LOCUS14637</name>
</gene>
<dbReference type="SUPFAM" id="SSF56672">
    <property type="entry name" value="DNA/RNA polymerases"/>
    <property type="match status" value="1"/>
</dbReference>
<reference evidence="2 3" key="1">
    <citation type="submission" date="2020-02" db="EMBL/GenBank/DDBJ databases">
        <authorList>
            <person name="Ferguson B K."/>
        </authorList>
    </citation>
    <scope>NUCLEOTIDE SEQUENCE [LARGE SCALE GENOMIC DNA]</scope>
</reference>
<protein>
    <submittedName>
        <fullName evidence="2">Uncharacterized protein</fullName>
    </submittedName>
</protein>
<dbReference type="OrthoDB" id="6740702at2759"/>
<dbReference type="PANTHER" id="PTHR33568">
    <property type="entry name" value="DNA POLYMERASE"/>
    <property type="match status" value="1"/>
</dbReference>
<feature type="region of interest" description="Disordered" evidence="1">
    <location>
        <begin position="452"/>
        <end position="475"/>
    </location>
</feature>
<accession>A0A6H5J4E0</accession>
<keyword evidence="3" id="KW-1185">Reference proteome</keyword>
<feature type="compositionally biased region" description="Acidic residues" evidence="1">
    <location>
        <begin position="22"/>
        <end position="36"/>
    </location>
</feature>
<dbReference type="Gene3D" id="3.90.1600.10">
    <property type="entry name" value="Palm domain of DNA polymerase"/>
    <property type="match status" value="1"/>
</dbReference>
<dbReference type="InterPro" id="IPR043502">
    <property type="entry name" value="DNA/RNA_pol_sf"/>
</dbReference>